<sequence>MEDNPLLNTAKESMEDVLEISSHFDSSKTQETSERHPVGQRNSPSQIDLNKTSLKKGSTLGNDETLLMMDNAKKNSDSDLLKQIHTQKPIPLGDVVESDTYRALHCQDAGQIAQGGKASVDLQNCDKQSDMADETLSESNMTSSTPVSESKSWLTPKVSNMTDSGIALIPERDVLKNVNDSSMAFEKPYKNQLVDALVFDFSPARQKTLSASSGFNSCENLIQDSYSGASSSSRFESMSSPLFSPIYFQPVSFKNLSLEYPIPREIDRKANEYLKLLASNAKKKNHEHQEASDGFSWIEPTRSESETMDALMEDQQMQAPSSEESLLESDPTASSICLGATSSSPEPFTHVPFEELDRLTQMAAGARPKTKKLDGGKKKKRDKRSPPSTLRVPSDLAATGVTLIPSTSSKTHAFSSSGDLLLSPSIEDPFDDNFRLDTTGDDTDVFLDDTDDNDIDGDDGEYIE</sequence>
<evidence type="ECO:0000313" key="3">
    <source>
        <dbReference type="Proteomes" id="UP000735302"/>
    </source>
</evidence>
<feature type="region of interest" description="Disordered" evidence="1">
    <location>
        <begin position="131"/>
        <end position="153"/>
    </location>
</feature>
<dbReference type="EMBL" id="BLXT01000512">
    <property type="protein sequence ID" value="GFN77856.1"/>
    <property type="molecule type" value="Genomic_DNA"/>
</dbReference>
<feature type="region of interest" description="Disordered" evidence="1">
    <location>
        <begin position="21"/>
        <end position="59"/>
    </location>
</feature>
<dbReference type="Proteomes" id="UP000735302">
    <property type="component" value="Unassembled WGS sequence"/>
</dbReference>
<evidence type="ECO:0000313" key="2">
    <source>
        <dbReference type="EMBL" id="GFN77856.1"/>
    </source>
</evidence>
<comment type="caution">
    <text evidence="2">The sequence shown here is derived from an EMBL/GenBank/DDBJ whole genome shotgun (WGS) entry which is preliminary data.</text>
</comment>
<reference evidence="2 3" key="1">
    <citation type="journal article" date="2021" name="Elife">
        <title>Chloroplast acquisition without the gene transfer in kleptoplastic sea slugs, Plakobranchus ocellatus.</title>
        <authorList>
            <person name="Maeda T."/>
            <person name="Takahashi S."/>
            <person name="Yoshida T."/>
            <person name="Shimamura S."/>
            <person name="Takaki Y."/>
            <person name="Nagai Y."/>
            <person name="Toyoda A."/>
            <person name="Suzuki Y."/>
            <person name="Arimoto A."/>
            <person name="Ishii H."/>
            <person name="Satoh N."/>
            <person name="Nishiyama T."/>
            <person name="Hasebe M."/>
            <person name="Maruyama T."/>
            <person name="Minagawa J."/>
            <person name="Obokata J."/>
            <person name="Shigenobu S."/>
        </authorList>
    </citation>
    <scope>NUCLEOTIDE SEQUENCE [LARGE SCALE GENOMIC DNA]</scope>
</reference>
<feature type="region of interest" description="Disordered" evidence="1">
    <location>
        <begin position="313"/>
        <end position="350"/>
    </location>
</feature>
<proteinExistence type="predicted"/>
<feature type="compositionally biased region" description="Acidic residues" evidence="1">
    <location>
        <begin position="439"/>
        <end position="464"/>
    </location>
</feature>
<feature type="compositionally biased region" description="Polar residues" evidence="1">
    <location>
        <begin position="331"/>
        <end position="346"/>
    </location>
</feature>
<feature type="region of interest" description="Disordered" evidence="1">
    <location>
        <begin position="430"/>
        <end position="464"/>
    </location>
</feature>
<feature type="region of interest" description="Disordered" evidence="1">
    <location>
        <begin position="362"/>
        <end position="393"/>
    </location>
</feature>
<keyword evidence="3" id="KW-1185">Reference proteome</keyword>
<gene>
    <name evidence="2" type="ORF">PoB_000436200</name>
</gene>
<feature type="compositionally biased region" description="Polar residues" evidence="1">
    <location>
        <begin position="40"/>
        <end position="59"/>
    </location>
</feature>
<feature type="compositionally biased region" description="Basic and acidic residues" evidence="1">
    <location>
        <begin position="25"/>
        <end position="37"/>
    </location>
</feature>
<accession>A0AAV3Y6X8</accession>
<dbReference type="AlphaFoldDB" id="A0AAV3Y6X8"/>
<evidence type="ECO:0000256" key="1">
    <source>
        <dbReference type="SAM" id="MobiDB-lite"/>
    </source>
</evidence>
<protein>
    <submittedName>
        <fullName evidence="2">Uncharacterized protein</fullName>
    </submittedName>
</protein>
<feature type="compositionally biased region" description="Polar residues" evidence="1">
    <location>
        <begin position="137"/>
        <end position="153"/>
    </location>
</feature>
<name>A0AAV3Y6X8_9GAST</name>
<organism evidence="2 3">
    <name type="scientific">Plakobranchus ocellatus</name>
    <dbReference type="NCBI Taxonomy" id="259542"/>
    <lineage>
        <taxon>Eukaryota</taxon>
        <taxon>Metazoa</taxon>
        <taxon>Spiralia</taxon>
        <taxon>Lophotrochozoa</taxon>
        <taxon>Mollusca</taxon>
        <taxon>Gastropoda</taxon>
        <taxon>Heterobranchia</taxon>
        <taxon>Euthyneura</taxon>
        <taxon>Panpulmonata</taxon>
        <taxon>Sacoglossa</taxon>
        <taxon>Placobranchoidea</taxon>
        <taxon>Plakobranchidae</taxon>
        <taxon>Plakobranchus</taxon>
    </lineage>
</organism>